<dbReference type="EMBL" id="JACIEP010000018">
    <property type="protein sequence ID" value="MBB4037837.1"/>
    <property type="molecule type" value="Genomic_DNA"/>
</dbReference>
<comment type="caution">
    <text evidence="2">The sequence shown here is derived from an EMBL/GenBank/DDBJ whole genome shotgun (WGS) entry which is preliminary data.</text>
</comment>
<dbReference type="Proteomes" id="UP000555103">
    <property type="component" value="Unassembled WGS sequence"/>
</dbReference>
<keyword evidence="3" id="KW-1185">Reference proteome</keyword>
<feature type="chain" id="PRO_5032448999" evidence="1">
    <location>
        <begin position="20"/>
        <end position="382"/>
    </location>
</feature>
<accession>A0A840CP11</accession>
<gene>
    <name evidence="2" type="ORF">GGR21_003758</name>
</gene>
<dbReference type="InterPro" id="IPR010870">
    <property type="entry name" value="Porin_O/P"/>
</dbReference>
<dbReference type="AlphaFoldDB" id="A0A840CP11"/>
<dbReference type="Pfam" id="PF07396">
    <property type="entry name" value="Porin_O_P"/>
    <property type="match status" value="1"/>
</dbReference>
<protein>
    <submittedName>
        <fullName evidence="2">Opacity protein-like surface antigen</fullName>
    </submittedName>
</protein>
<dbReference type="Gene3D" id="2.40.160.10">
    <property type="entry name" value="Porin"/>
    <property type="match status" value="1"/>
</dbReference>
<evidence type="ECO:0000313" key="3">
    <source>
        <dbReference type="Proteomes" id="UP000555103"/>
    </source>
</evidence>
<keyword evidence="1" id="KW-0732">Signal</keyword>
<reference evidence="2 3" key="1">
    <citation type="submission" date="2020-08" db="EMBL/GenBank/DDBJ databases">
        <title>Genomic Encyclopedia of Type Strains, Phase IV (KMG-IV): sequencing the most valuable type-strain genomes for metagenomic binning, comparative biology and taxonomic classification.</title>
        <authorList>
            <person name="Goeker M."/>
        </authorList>
    </citation>
    <scope>NUCLEOTIDE SEQUENCE [LARGE SCALE GENOMIC DNA]</scope>
    <source>
        <strain evidence="2 3">DSM 104969</strain>
    </source>
</reference>
<evidence type="ECO:0000313" key="2">
    <source>
        <dbReference type="EMBL" id="MBB4037837.1"/>
    </source>
</evidence>
<organism evidence="2 3">
    <name type="scientific">Dysgonomonas hofstadii</name>
    <dbReference type="NCBI Taxonomy" id="637886"/>
    <lineage>
        <taxon>Bacteria</taxon>
        <taxon>Pseudomonadati</taxon>
        <taxon>Bacteroidota</taxon>
        <taxon>Bacteroidia</taxon>
        <taxon>Bacteroidales</taxon>
        <taxon>Dysgonomonadaceae</taxon>
        <taxon>Dysgonomonas</taxon>
    </lineage>
</organism>
<sequence length="382" mass="43479">MKKLLLALTLFTVYTFTYAQDVNNELLKKLVEKNILTQNEADSIQISAQPQKEPGSFDQAIEKVRTAFNTPYMQFGGYGLMMYRYNDVSNIKHDVNARVIFLHMRGELFKNFSYFAMMEFVNPTLTEFYIDWTPSSAFNVKLGQAKIPLSLENQFSATVLESVSNSRSVSTLIGMGDDVLRLQNGKNNGGRDLGIQVYGNLFETKTHHLLEYKIGLYQGTGLITSETNNTKDFAGNILLQPVKGFRIGGGAYFGEATYTKNGETETRDHVRNRWIASTDYKSDRLYARAEYIRANDGGIKKESLHGIGLWYFIPEKLNAFGRVDYLNTDKDINSEVIDYTAGVNYYFYKSCRVQLNYTYSDYSNKWGAPNSNLVQGQLQIVF</sequence>
<dbReference type="SUPFAM" id="SSF56935">
    <property type="entry name" value="Porins"/>
    <property type="match status" value="1"/>
</dbReference>
<name>A0A840CP11_9BACT</name>
<feature type="signal peptide" evidence="1">
    <location>
        <begin position="1"/>
        <end position="19"/>
    </location>
</feature>
<dbReference type="RefSeq" id="WP_183308683.1">
    <property type="nucleotide sequence ID" value="NZ_JACIEP010000018.1"/>
</dbReference>
<dbReference type="InterPro" id="IPR023614">
    <property type="entry name" value="Porin_dom_sf"/>
</dbReference>
<evidence type="ECO:0000256" key="1">
    <source>
        <dbReference type="SAM" id="SignalP"/>
    </source>
</evidence>
<proteinExistence type="predicted"/>